<dbReference type="VEuPathDB" id="FungiDB:BD410DRAFT_806895"/>
<evidence type="ECO:0000313" key="1">
    <source>
        <dbReference type="EMBL" id="TDL18074.1"/>
    </source>
</evidence>
<dbReference type="EMBL" id="ML170213">
    <property type="protein sequence ID" value="TDL18074.1"/>
    <property type="molecule type" value="Genomic_DNA"/>
</dbReference>
<keyword evidence="2" id="KW-1185">Reference proteome</keyword>
<dbReference type="STRING" id="50990.A0A4Y7PRR6"/>
<organism evidence="1 2">
    <name type="scientific">Rickenella mellea</name>
    <dbReference type="NCBI Taxonomy" id="50990"/>
    <lineage>
        <taxon>Eukaryota</taxon>
        <taxon>Fungi</taxon>
        <taxon>Dikarya</taxon>
        <taxon>Basidiomycota</taxon>
        <taxon>Agaricomycotina</taxon>
        <taxon>Agaricomycetes</taxon>
        <taxon>Hymenochaetales</taxon>
        <taxon>Rickenellaceae</taxon>
        <taxon>Rickenella</taxon>
    </lineage>
</organism>
<dbReference type="AlphaFoldDB" id="A0A4Y7PRR6"/>
<accession>A0A4Y7PRR6</accession>
<gene>
    <name evidence="1" type="ORF">BD410DRAFT_806895</name>
</gene>
<protein>
    <submittedName>
        <fullName evidence="1">Uncharacterized protein</fullName>
    </submittedName>
</protein>
<name>A0A4Y7PRR6_9AGAM</name>
<dbReference type="Proteomes" id="UP000294933">
    <property type="component" value="Unassembled WGS sequence"/>
</dbReference>
<proteinExistence type="predicted"/>
<evidence type="ECO:0000313" key="2">
    <source>
        <dbReference type="Proteomes" id="UP000294933"/>
    </source>
</evidence>
<reference evidence="1 2" key="1">
    <citation type="submission" date="2018-06" db="EMBL/GenBank/DDBJ databases">
        <title>A transcriptomic atlas of mushroom development highlights an independent origin of complex multicellularity.</title>
        <authorList>
            <consortium name="DOE Joint Genome Institute"/>
            <person name="Krizsan K."/>
            <person name="Almasi E."/>
            <person name="Merenyi Z."/>
            <person name="Sahu N."/>
            <person name="Viragh M."/>
            <person name="Koszo T."/>
            <person name="Mondo S."/>
            <person name="Kiss B."/>
            <person name="Balint B."/>
            <person name="Kues U."/>
            <person name="Barry K."/>
            <person name="Hegedus J.C."/>
            <person name="Henrissat B."/>
            <person name="Johnson J."/>
            <person name="Lipzen A."/>
            <person name="Ohm R."/>
            <person name="Nagy I."/>
            <person name="Pangilinan J."/>
            <person name="Yan J."/>
            <person name="Xiong Y."/>
            <person name="Grigoriev I.V."/>
            <person name="Hibbett D.S."/>
            <person name="Nagy L.G."/>
        </authorList>
    </citation>
    <scope>NUCLEOTIDE SEQUENCE [LARGE SCALE GENOMIC DNA]</scope>
    <source>
        <strain evidence="1 2">SZMC22713</strain>
    </source>
</reference>
<sequence>MPDSPKRPSSIPFLSSPRIWTGGNLGTGTYGSRWTIGCFGSADVVGFFSGSKHEILIRLYFVDTGAPFSMLKLVSVPRDVLQQQYDVPPMWYTAFRKTGVTGVPALRSIAQGSQLYTEDRETLATANAKWYYLLSRLECGEILRVASMELAAGCLDKAVYASNEIAQLVQRSLARKLMRLSARQRPIKLGVSSLETYFRPFCKVETDLTDAGFVSSLNRRYPIDRKPSECQQQHHQNAVAMATGYWKQKCAHTAISYTKYILNLK</sequence>